<evidence type="ECO:0000313" key="3">
    <source>
        <dbReference type="Proteomes" id="UP000712600"/>
    </source>
</evidence>
<feature type="region of interest" description="Disordered" evidence="1">
    <location>
        <begin position="1"/>
        <end position="68"/>
    </location>
</feature>
<feature type="compositionally biased region" description="Basic and acidic residues" evidence="1">
    <location>
        <begin position="49"/>
        <end position="68"/>
    </location>
</feature>
<gene>
    <name evidence="2" type="ORF">F2Q69_00047904</name>
</gene>
<reference evidence="2" key="1">
    <citation type="submission" date="2019-12" db="EMBL/GenBank/DDBJ databases">
        <title>Genome sequencing and annotation of Brassica cretica.</title>
        <authorList>
            <person name="Studholme D.J."/>
            <person name="Sarris P."/>
        </authorList>
    </citation>
    <scope>NUCLEOTIDE SEQUENCE</scope>
    <source>
        <strain evidence="2">PFS-109/04</strain>
        <tissue evidence="2">Leaf</tissue>
    </source>
</reference>
<evidence type="ECO:0000313" key="2">
    <source>
        <dbReference type="EMBL" id="KAF3523954.1"/>
    </source>
</evidence>
<protein>
    <submittedName>
        <fullName evidence="2">Uncharacterized protein</fullName>
    </submittedName>
</protein>
<proteinExistence type="predicted"/>
<comment type="caution">
    <text evidence="2">The sequence shown here is derived from an EMBL/GenBank/DDBJ whole genome shotgun (WGS) entry which is preliminary data.</text>
</comment>
<evidence type="ECO:0000256" key="1">
    <source>
        <dbReference type="SAM" id="MobiDB-lite"/>
    </source>
</evidence>
<dbReference type="AlphaFoldDB" id="A0A8S9PRT9"/>
<organism evidence="2 3">
    <name type="scientific">Brassica cretica</name>
    <name type="common">Mustard</name>
    <dbReference type="NCBI Taxonomy" id="69181"/>
    <lineage>
        <taxon>Eukaryota</taxon>
        <taxon>Viridiplantae</taxon>
        <taxon>Streptophyta</taxon>
        <taxon>Embryophyta</taxon>
        <taxon>Tracheophyta</taxon>
        <taxon>Spermatophyta</taxon>
        <taxon>Magnoliopsida</taxon>
        <taxon>eudicotyledons</taxon>
        <taxon>Gunneridae</taxon>
        <taxon>Pentapetalae</taxon>
        <taxon>rosids</taxon>
        <taxon>malvids</taxon>
        <taxon>Brassicales</taxon>
        <taxon>Brassicaceae</taxon>
        <taxon>Brassiceae</taxon>
        <taxon>Brassica</taxon>
    </lineage>
</organism>
<accession>A0A8S9PRT9</accession>
<feature type="compositionally biased region" description="Basic and acidic residues" evidence="1">
    <location>
        <begin position="11"/>
        <end position="26"/>
    </location>
</feature>
<dbReference type="Proteomes" id="UP000712600">
    <property type="component" value="Unassembled WGS sequence"/>
</dbReference>
<dbReference type="EMBL" id="QGKX02001347">
    <property type="protein sequence ID" value="KAF3523954.1"/>
    <property type="molecule type" value="Genomic_DNA"/>
</dbReference>
<sequence length="68" mass="7700">MTRSKAQKANHNLDDKTNSEIDERPSPSEPPIRTRRTATSTTIPEEADHETNSEAHEAFRKELSARPD</sequence>
<name>A0A8S9PRT9_BRACR</name>